<evidence type="ECO:0000313" key="1">
    <source>
        <dbReference type="EMBL" id="PTH78957.1"/>
    </source>
</evidence>
<proteinExistence type="predicted"/>
<comment type="caution">
    <text evidence="1">The sequence shown here is derived from an EMBL/GenBank/DDBJ whole genome shotgun (WGS) entry which is preliminary data.</text>
</comment>
<evidence type="ECO:0000313" key="2">
    <source>
        <dbReference type="Proteomes" id="UP000241986"/>
    </source>
</evidence>
<gene>
    <name evidence="1" type="ORF">DAA48_21195</name>
</gene>
<accession>A0A2T4MWH5</accession>
<dbReference type="AlphaFoldDB" id="A0A2T4MWH5"/>
<organism evidence="1 2">
    <name type="scientific">Aeromonas veronii</name>
    <dbReference type="NCBI Taxonomy" id="654"/>
    <lineage>
        <taxon>Bacteria</taxon>
        <taxon>Pseudomonadati</taxon>
        <taxon>Pseudomonadota</taxon>
        <taxon>Gammaproteobacteria</taxon>
        <taxon>Aeromonadales</taxon>
        <taxon>Aeromonadaceae</taxon>
        <taxon>Aeromonas</taxon>
    </lineage>
</organism>
<sequence length="63" mass="7504">MSVNMQEEIKEQCREFMVDHYHNFGAFPIEFECDDVVYPFCDYMGWFSDDELNEIIAEAKEPA</sequence>
<protein>
    <submittedName>
        <fullName evidence="1">Uncharacterized protein</fullName>
    </submittedName>
</protein>
<reference evidence="1 2" key="1">
    <citation type="submission" date="2018-03" db="EMBL/GenBank/DDBJ databases">
        <title>Aeromonas veronii whole genome sequencing and analysis.</title>
        <authorList>
            <person name="Xie H."/>
            <person name="Liu T."/>
            <person name="Wang K."/>
        </authorList>
    </citation>
    <scope>NUCLEOTIDE SEQUENCE [LARGE SCALE GENOMIC DNA]</scope>
    <source>
        <strain evidence="1 2">XH.VA.1</strain>
    </source>
</reference>
<dbReference type="Proteomes" id="UP000241986">
    <property type="component" value="Unassembled WGS sequence"/>
</dbReference>
<dbReference type="EMBL" id="PZKL01000045">
    <property type="protein sequence ID" value="PTH78957.1"/>
    <property type="molecule type" value="Genomic_DNA"/>
</dbReference>
<name>A0A2T4MWH5_AERVE</name>